<dbReference type="EMBL" id="BQKI01000013">
    <property type="protein sequence ID" value="GJN06818.1"/>
    <property type="molecule type" value="Genomic_DNA"/>
</dbReference>
<feature type="region of interest" description="Disordered" evidence="3">
    <location>
        <begin position="213"/>
        <end position="232"/>
    </location>
</feature>
<comment type="caution">
    <text evidence="4">The sequence shown here is derived from an EMBL/GenBank/DDBJ whole genome shotgun (WGS) entry which is preliminary data.</text>
</comment>
<dbReference type="PANTHER" id="PTHR31147">
    <property type="entry name" value="ACYL TRANSFERASE 4"/>
    <property type="match status" value="1"/>
</dbReference>
<evidence type="ECO:0000256" key="3">
    <source>
        <dbReference type="SAM" id="MobiDB-lite"/>
    </source>
</evidence>
<reference evidence="4" key="1">
    <citation type="journal article" date="2018" name="DNA Res.">
        <title>Multiple hybrid de novo genome assembly of finger millet, an orphan allotetraploid crop.</title>
        <authorList>
            <person name="Hatakeyama M."/>
            <person name="Aluri S."/>
            <person name="Balachadran M.T."/>
            <person name="Sivarajan S.R."/>
            <person name="Patrignani A."/>
            <person name="Gruter S."/>
            <person name="Poveda L."/>
            <person name="Shimizu-Inatsugi R."/>
            <person name="Baeten J."/>
            <person name="Francoijs K.J."/>
            <person name="Nataraja K.N."/>
            <person name="Reddy Y.A.N."/>
            <person name="Phadnis S."/>
            <person name="Ravikumar R.L."/>
            <person name="Schlapbach R."/>
            <person name="Sreeman S.M."/>
            <person name="Shimizu K.K."/>
        </authorList>
    </citation>
    <scope>NUCLEOTIDE SEQUENCE</scope>
</reference>
<proteinExistence type="inferred from homology"/>
<gene>
    <name evidence="4" type="primary">ga24585</name>
    <name evidence="4" type="ORF">PR202_ga24585</name>
</gene>
<keyword evidence="5" id="KW-1185">Reference proteome</keyword>
<dbReference type="PANTHER" id="PTHR31147:SF66">
    <property type="entry name" value="OS05G0315700 PROTEIN"/>
    <property type="match status" value="1"/>
</dbReference>
<dbReference type="InterPro" id="IPR050898">
    <property type="entry name" value="Plant_acyltransferase"/>
</dbReference>
<sequence length="232" mass="25477">MAVSFISRRKEQELVTPARSTPHEYKALSDIDDQRGLRCYPAGVEFFRCRRDAGTPSARDIADEPVGIIRAALAEALVSYYPLAGRHVELPAAGGKLLVDCTAEGVVFVEADADVQVDDLAGQTLAQPYPCVEELLCSDIGEPQDPVLASHYCFSSDGFAIGYRHCRSIIDGFGMTQLLDDIYRLARGETLIIQPVWGRELLTSLSPPCTMHSTARTTHFRQPPPPQQQTLS</sequence>
<dbReference type="AlphaFoldDB" id="A0AAV5D9F5"/>
<dbReference type="Proteomes" id="UP001054889">
    <property type="component" value="Unassembled WGS sequence"/>
</dbReference>
<dbReference type="Pfam" id="PF02458">
    <property type="entry name" value="Transferase"/>
    <property type="match status" value="1"/>
</dbReference>
<dbReference type="Gene3D" id="3.30.559.10">
    <property type="entry name" value="Chloramphenicol acetyltransferase-like domain"/>
    <property type="match status" value="1"/>
</dbReference>
<protein>
    <submittedName>
        <fullName evidence="4">Uncharacterized protein</fullName>
    </submittedName>
</protein>
<comment type="similarity">
    <text evidence="1">Belongs to the plant acyltransferase family.</text>
</comment>
<reference evidence="4" key="2">
    <citation type="submission" date="2021-12" db="EMBL/GenBank/DDBJ databases">
        <title>Resequencing data analysis of finger millet.</title>
        <authorList>
            <person name="Hatakeyama M."/>
            <person name="Aluri S."/>
            <person name="Balachadran M.T."/>
            <person name="Sivarajan S.R."/>
            <person name="Poveda L."/>
            <person name="Shimizu-Inatsugi R."/>
            <person name="Schlapbach R."/>
            <person name="Sreeman S.M."/>
            <person name="Shimizu K.K."/>
        </authorList>
    </citation>
    <scope>NUCLEOTIDE SEQUENCE</scope>
</reference>
<evidence type="ECO:0000313" key="5">
    <source>
        <dbReference type="Proteomes" id="UP001054889"/>
    </source>
</evidence>
<evidence type="ECO:0000313" key="4">
    <source>
        <dbReference type="EMBL" id="GJN06818.1"/>
    </source>
</evidence>
<dbReference type="GO" id="GO:0016747">
    <property type="term" value="F:acyltransferase activity, transferring groups other than amino-acyl groups"/>
    <property type="evidence" value="ECO:0007669"/>
    <property type="project" value="UniProtKB-ARBA"/>
</dbReference>
<organism evidence="4 5">
    <name type="scientific">Eleusine coracana subsp. coracana</name>
    <dbReference type="NCBI Taxonomy" id="191504"/>
    <lineage>
        <taxon>Eukaryota</taxon>
        <taxon>Viridiplantae</taxon>
        <taxon>Streptophyta</taxon>
        <taxon>Embryophyta</taxon>
        <taxon>Tracheophyta</taxon>
        <taxon>Spermatophyta</taxon>
        <taxon>Magnoliopsida</taxon>
        <taxon>Liliopsida</taxon>
        <taxon>Poales</taxon>
        <taxon>Poaceae</taxon>
        <taxon>PACMAD clade</taxon>
        <taxon>Chloridoideae</taxon>
        <taxon>Cynodonteae</taxon>
        <taxon>Eleusininae</taxon>
        <taxon>Eleusine</taxon>
    </lineage>
</organism>
<feature type="compositionally biased region" description="Pro residues" evidence="3">
    <location>
        <begin position="222"/>
        <end position="232"/>
    </location>
</feature>
<name>A0AAV5D9F5_ELECO</name>
<keyword evidence="2" id="KW-0808">Transferase</keyword>
<accession>A0AAV5D9F5</accession>
<dbReference type="InterPro" id="IPR023213">
    <property type="entry name" value="CAT-like_dom_sf"/>
</dbReference>
<evidence type="ECO:0000256" key="1">
    <source>
        <dbReference type="ARBA" id="ARBA00009861"/>
    </source>
</evidence>
<evidence type="ECO:0000256" key="2">
    <source>
        <dbReference type="ARBA" id="ARBA00022679"/>
    </source>
</evidence>